<dbReference type="EMBL" id="JX962719">
    <property type="protein sequence ID" value="AGC01565.1"/>
    <property type="molecule type" value="Genomic_DNA"/>
</dbReference>
<evidence type="ECO:0000313" key="3">
    <source>
        <dbReference type="EMBL" id="AGC01565.1"/>
    </source>
</evidence>
<proteinExistence type="predicted"/>
<dbReference type="GeneID" id="14445932"/>
<dbReference type="RefSeq" id="YP_007354001.1">
    <property type="nucleotide sequence ID" value="NC_020104.1"/>
</dbReference>
<gene>
    <name evidence="3" type="ORF">Moumou_00017</name>
</gene>
<dbReference type="Proteomes" id="UP000201640">
    <property type="component" value="Segment"/>
</dbReference>
<keyword evidence="2" id="KW-0040">ANK repeat</keyword>
<reference evidence="3 4" key="1">
    <citation type="journal article" date="2012" name="Genome Biol. Evol.">
        <title>Related Giant Viruses in Distant Locations and Different Habitats: Acanthamoeba polyphaga moumouvirus Represents a Third Lineage of the Mimiviridae That Is Close to the Megavirus Lineage.</title>
        <authorList>
            <person name="Yoosuf N."/>
            <person name="Yutin N."/>
            <person name="Colson P."/>
            <person name="Shabalina S.A."/>
            <person name="Pagnier I."/>
            <person name="Robert C."/>
            <person name="Azza S."/>
            <person name="Klose T."/>
            <person name="Wong J."/>
            <person name="Rossmann M.G."/>
            <person name="La Scola B."/>
            <person name="Raoult D."/>
            <person name="Koonin E.V."/>
        </authorList>
    </citation>
    <scope>NUCLEOTIDE SEQUENCE [LARGE SCALE GENOMIC DNA]</scope>
    <source>
        <strain evidence="3 4">M10A</strain>
    </source>
</reference>
<dbReference type="PANTHER" id="PTHR24188:SF29">
    <property type="entry name" value="GH09064P"/>
    <property type="match status" value="1"/>
</dbReference>
<dbReference type="Gene3D" id="1.25.40.20">
    <property type="entry name" value="Ankyrin repeat-containing domain"/>
    <property type="match status" value="1"/>
</dbReference>
<dbReference type="KEGG" id="vg:14445932"/>
<keyword evidence="4" id="KW-1185">Reference proteome</keyword>
<dbReference type="SMART" id="SM00248">
    <property type="entry name" value="ANK"/>
    <property type="match status" value="5"/>
</dbReference>
<sequence length="350" mass="40296">MDNNTGSKYYAIYNKIAKDYYNPLYRSGLNTDTIYEILENDVFPTQIGVNFVSVDDIFQQLVLGTHIAQVTIPNEVDIHYNEKNLAYRADMCIIGELMEFYNNDTIEFLIKNGANIEKSGNLLYWASYYGYLDIIKLIIKSCTNLTKFKDMNDLTIYENIISSQNIIQNIEPANICALIATARNHLNIIKYLMEIGFDIHFDNNYCLMLSTIYGHNDIVEYIKSTGLDINDHIDKCIYLSLNGDNKMSNIYLITKYLVTVGINKNLLHQILLSACKNGYFNVAKLIIRSGIKPTDFCLKIACENNHFSVVRLLTKYPHTKLNVGMDNNYCITQAKYHKNKQMEDYLMALI</sequence>
<dbReference type="InterPro" id="IPR036770">
    <property type="entry name" value="Ankyrin_rpt-contain_sf"/>
</dbReference>
<keyword evidence="1" id="KW-0677">Repeat</keyword>
<name>L7RFJ1_9VIRU</name>
<evidence type="ECO:0000313" key="4">
    <source>
        <dbReference type="Proteomes" id="UP000201640"/>
    </source>
</evidence>
<dbReference type="PANTHER" id="PTHR24188">
    <property type="entry name" value="ANKYRIN REPEAT PROTEIN"/>
    <property type="match status" value="1"/>
</dbReference>
<evidence type="ECO:0000256" key="2">
    <source>
        <dbReference type="ARBA" id="ARBA00023043"/>
    </source>
</evidence>
<dbReference type="OrthoDB" id="9992at10239"/>
<dbReference type="SUPFAM" id="SSF48403">
    <property type="entry name" value="Ankyrin repeat"/>
    <property type="match status" value="1"/>
</dbReference>
<dbReference type="InterPro" id="IPR002110">
    <property type="entry name" value="Ankyrin_rpt"/>
</dbReference>
<accession>L7RFJ1</accession>
<organism evidence="3 4">
    <name type="scientific">Acanthamoeba polyphaga moumouvirus</name>
    <dbReference type="NCBI Taxonomy" id="1269028"/>
    <lineage>
        <taxon>Viruses</taxon>
        <taxon>Varidnaviria</taxon>
        <taxon>Bamfordvirae</taxon>
        <taxon>Nucleocytoviricota</taxon>
        <taxon>Megaviricetes</taxon>
        <taxon>Imitervirales</taxon>
        <taxon>Mimiviridae</taxon>
        <taxon>Megamimivirinae</taxon>
        <taxon>Moumouvirus</taxon>
    </lineage>
</organism>
<evidence type="ECO:0000256" key="1">
    <source>
        <dbReference type="ARBA" id="ARBA00022737"/>
    </source>
</evidence>
<protein>
    <submittedName>
        <fullName evidence="3">Ankyrin repeat protein</fullName>
    </submittedName>
</protein>